<sequence length="115" mass="13681">MMQQNDQEVKDFILELQNQATKCSFEEQFEIQLLDRLIAWNRITSLEEEIIRKLKMSVRDTEIACLIYKAVNEFHFQSVKNFNTLLGRYDELHTQSRSSWRLFNNGPHSRGNLTV</sequence>
<protein>
    <submittedName>
        <fullName evidence="1">Uncharacterized protein</fullName>
    </submittedName>
</protein>
<evidence type="ECO:0000313" key="1">
    <source>
        <dbReference type="EMBL" id="VDP81382.1"/>
    </source>
</evidence>
<keyword evidence="2" id="KW-1185">Reference proteome</keyword>
<dbReference type="Proteomes" id="UP000269396">
    <property type="component" value="Unassembled WGS sequence"/>
</dbReference>
<dbReference type="EMBL" id="UZAL01043498">
    <property type="protein sequence ID" value="VDP81382.1"/>
    <property type="molecule type" value="Genomic_DNA"/>
</dbReference>
<accession>A0A183Q085</accession>
<reference evidence="1 2" key="1">
    <citation type="submission" date="2018-11" db="EMBL/GenBank/DDBJ databases">
        <authorList>
            <consortium name="Pathogen Informatics"/>
        </authorList>
    </citation>
    <scope>NUCLEOTIDE SEQUENCE [LARGE SCALE GENOMIC DNA]</scope>
    <source>
        <strain>Denwood</strain>
        <strain evidence="2">Zambia</strain>
    </source>
</reference>
<evidence type="ECO:0000313" key="2">
    <source>
        <dbReference type="Proteomes" id="UP000269396"/>
    </source>
</evidence>
<dbReference type="AlphaFoldDB" id="A0A183Q085"/>
<organism evidence="1 2">
    <name type="scientific">Schistosoma mattheei</name>
    <dbReference type="NCBI Taxonomy" id="31246"/>
    <lineage>
        <taxon>Eukaryota</taxon>
        <taxon>Metazoa</taxon>
        <taxon>Spiralia</taxon>
        <taxon>Lophotrochozoa</taxon>
        <taxon>Platyhelminthes</taxon>
        <taxon>Trematoda</taxon>
        <taxon>Digenea</taxon>
        <taxon>Strigeidida</taxon>
        <taxon>Schistosomatoidea</taxon>
        <taxon>Schistosomatidae</taxon>
        <taxon>Schistosoma</taxon>
    </lineage>
</organism>
<proteinExistence type="predicted"/>
<gene>
    <name evidence="1" type="ORF">SMTD_LOCUS20021</name>
</gene>
<name>A0A183Q085_9TREM</name>